<evidence type="ECO:0000256" key="4">
    <source>
        <dbReference type="ARBA" id="ARBA00022664"/>
    </source>
</evidence>
<keyword evidence="8" id="KW-0539">Nucleus</keyword>
<dbReference type="InterPro" id="IPR055433">
    <property type="entry name" value="HAT_Syf1-like_N"/>
</dbReference>
<dbReference type="InterPro" id="IPR003107">
    <property type="entry name" value="HAT"/>
</dbReference>
<evidence type="ECO:0000256" key="9">
    <source>
        <dbReference type="ARBA" id="ARBA00037040"/>
    </source>
</evidence>
<dbReference type="GO" id="GO:0000245">
    <property type="term" value="P:spliceosomal complex assembly"/>
    <property type="evidence" value="ECO:0007669"/>
    <property type="project" value="TreeGrafter"/>
</dbReference>
<evidence type="ECO:0000256" key="1">
    <source>
        <dbReference type="ARBA" id="ARBA00004123"/>
    </source>
</evidence>
<keyword evidence="13" id="KW-1185">Reference proteome</keyword>
<dbReference type="FunFam" id="1.25.40.10:FF:000306">
    <property type="entry name" value="Cell cycle control protein cwf4"/>
    <property type="match status" value="1"/>
</dbReference>
<organism evidence="12 13">
    <name type="scientific">Morchella conica CCBAS932</name>
    <dbReference type="NCBI Taxonomy" id="1392247"/>
    <lineage>
        <taxon>Eukaryota</taxon>
        <taxon>Fungi</taxon>
        <taxon>Dikarya</taxon>
        <taxon>Ascomycota</taxon>
        <taxon>Pezizomycotina</taxon>
        <taxon>Pezizomycetes</taxon>
        <taxon>Pezizales</taxon>
        <taxon>Morchellaceae</taxon>
        <taxon>Morchella</taxon>
    </lineage>
</organism>
<keyword evidence="7" id="KW-0508">mRNA splicing</keyword>
<dbReference type="InterPro" id="IPR011990">
    <property type="entry name" value="TPR-like_helical_dom_sf"/>
</dbReference>
<dbReference type="GO" id="GO:0000974">
    <property type="term" value="C:Prp19 complex"/>
    <property type="evidence" value="ECO:0007669"/>
    <property type="project" value="TreeGrafter"/>
</dbReference>
<dbReference type="InterPro" id="IPR055430">
    <property type="entry name" value="HAT_Syf1_CNRKL1_C"/>
</dbReference>
<comment type="function">
    <text evidence="9">Involved in pre-mRNA splicing and cell cycle progression. Required for the spliceosome assembly and initiation of the DNA replication.</text>
</comment>
<evidence type="ECO:0000313" key="13">
    <source>
        <dbReference type="Proteomes" id="UP000277580"/>
    </source>
</evidence>
<dbReference type="FunFam" id="1.25.40.10:FF:000048">
    <property type="entry name" value="Cell cycle control protein"/>
    <property type="match status" value="1"/>
</dbReference>
<gene>
    <name evidence="12" type="ORF">P167DRAFT_501877</name>
</gene>
<dbReference type="PANTHER" id="PTHR11246:SF3">
    <property type="entry name" value="CROOKED NECK-LIKE PROTEIN 1"/>
    <property type="match status" value="1"/>
</dbReference>
<comment type="subcellular location">
    <subcellularLocation>
        <location evidence="1">Nucleus</location>
    </subcellularLocation>
</comment>
<reference evidence="12 13" key="1">
    <citation type="journal article" date="2018" name="Nat. Ecol. Evol.">
        <title>Pezizomycetes genomes reveal the molecular basis of ectomycorrhizal truffle lifestyle.</title>
        <authorList>
            <person name="Murat C."/>
            <person name="Payen T."/>
            <person name="Noel B."/>
            <person name="Kuo A."/>
            <person name="Morin E."/>
            <person name="Chen J."/>
            <person name="Kohler A."/>
            <person name="Krizsan K."/>
            <person name="Balestrini R."/>
            <person name="Da Silva C."/>
            <person name="Montanini B."/>
            <person name="Hainaut M."/>
            <person name="Levati E."/>
            <person name="Barry K.W."/>
            <person name="Belfiori B."/>
            <person name="Cichocki N."/>
            <person name="Clum A."/>
            <person name="Dockter R.B."/>
            <person name="Fauchery L."/>
            <person name="Guy J."/>
            <person name="Iotti M."/>
            <person name="Le Tacon F."/>
            <person name="Lindquist E.A."/>
            <person name="Lipzen A."/>
            <person name="Malagnac F."/>
            <person name="Mello A."/>
            <person name="Molinier V."/>
            <person name="Miyauchi S."/>
            <person name="Poulain J."/>
            <person name="Riccioni C."/>
            <person name="Rubini A."/>
            <person name="Sitrit Y."/>
            <person name="Splivallo R."/>
            <person name="Traeger S."/>
            <person name="Wang M."/>
            <person name="Zifcakova L."/>
            <person name="Wipf D."/>
            <person name="Zambonelli A."/>
            <person name="Paolocci F."/>
            <person name="Nowrousian M."/>
            <person name="Ottonello S."/>
            <person name="Baldrian P."/>
            <person name="Spatafora J.W."/>
            <person name="Henrissat B."/>
            <person name="Nagy L.G."/>
            <person name="Aury J.M."/>
            <person name="Wincker P."/>
            <person name="Grigoriev I.V."/>
            <person name="Bonfante P."/>
            <person name="Martin F.M."/>
        </authorList>
    </citation>
    <scope>NUCLEOTIDE SEQUENCE [LARGE SCALE GENOMIC DNA]</scope>
    <source>
        <strain evidence="12 13">CCBAS932</strain>
    </source>
</reference>
<dbReference type="FunFam" id="1.25.40.10:FF:000269">
    <property type="entry name" value="Crooked neck pre-mRNA-splicing factor 1"/>
    <property type="match status" value="1"/>
</dbReference>
<dbReference type="PANTHER" id="PTHR11246">
    <property type="entry name" value="PRE-MRNA SPLICING FACTOR"/>
    <property type="match status" value="1"/>
</dbReference>
<evidence type="ECO:0000313" key="12">
    <source>
        <dbReference type="EMBL" id="RPB15354.1"/>
    </source>
</evidence>
<dbReference type="Proteomes" id="UP000277580">
    <property type="component" value="Unassembled WGS sequence"/>
</dbReference>
<sequence length="676" mass="81101">MESSRGPPRVKNKGASAQQISAEQILREAFERQEQGLQAPSQRFDDLEELHEFQGRKRKEFEDYVRRNRINMNNWMRYAQWELDQKEYARARSIFERALDVDSKSVVLWLRYIEAEMKTRNINHARNLLDRAVSILPRVDKLWYKYVYMEETLGNIPGTRQVFERWMSWEPEEAAWSAYIKLEKRYGEWARARAVFQRFTVVHPDAKNWIKWARFEEEYGNEDNVREVYNLAVETLGDEFMDERLFIAFAKYEAKLKEFERARVIYKYALDRLPRSKSQQLHKSYTTFEKQFGEREGVENVILSKRRVQYEEQIKENPKNYDVWFDYARLEETLGDKDRVRDVYERAIANIPPTKEKRHWRRYIYLWIFYALWEEMEGQDIDRTRQIYDECLKLIPHKQFTFAKIWLLKAHFEVRHGNLTAARKMLGNALGKCPKDKLFKGYIALETRLHEFSRCRTLYENHIKFSPTNAQTWIRYAELEMALEDDDRVRAIFELAVEEESLDMPELLWKSYIDFEEESGEFGRTRDLFERLLQKTDHVKVWISYAHFEINADEGGEEDAEGNDVVSDEAKARARGVFERAYKSLKAKDLKEERVVLLNAWKSFENTHGTPEDIKKVEEQMPRKVKKRRKLDDDSYEEYMDYIFPADEQANAGMLKLLQEAHRWKQAQAALEKEKS</sequence>
<proteinExistence type="inferred from homology"/>
<keyword evidence="4" id="KW-0507">mRNA processing</keyword>
<dbReference type="OrthoDB" id="541719at2759"/>
<dbReference type="InterPro" id="IPR045075">
    <property type="entry name" value="Syf1-like"/>
</dbReference>
<dbReference type="InParanoid" id="A0A3N4KXS1"/>
<evidence type="ECO:0000259" key="11">
    <source>
        <dbReference type="Pfam" id="PF23233"/>
    </source>
</evidence>
<evidence type="ECO:0000256" key="6">
    <source>
        <dbReference type="ARBA" id="ARBA00022737"/>
    </source>
</evidence>
<dbReference type="AlphaFoldDB" id="A0A3N4KXS1"/>
<dbReference type="GO" id="GO:0071007">
    <property type="term" value="C:U2-type catalytic step 2 spliceosome"/>
    <property type="evidence" value="ECO:0007669"/>
    <property type="project" value="TreeGrafter"/>
</dbReference>
<dbReference type="Pfam" id="PF23231">
    <property type="entry name" value="HAT_Syf1_CNRKL1_C"/>
    <property type="match status" value="2"/>
</dbReference>
<keyword evidence="6" id="KW-0677">Repeat</keyword>
<dbReference type="FunCoup" id="A0A3N4KXS1">
    <property type="interactions" value="1048"/>
</dbReference>
<feature type="domain" description="Pre-mRNA-splicing factor Syf1-like N-terminal HAT-repeats" evidence="11">
    <location>
        <begin position="60"/>
        <end position="205"/>
    </location>
</feature>
<evidence type="ECO:0000259" key="10">
    <source>
        <dbReference type="Pfam" id="PF23231"/>
    </source>
</evidence>
<evidence type="ECO:0000256" key="2">
    <source>
        <dbReference type="ARBA" id="ARBA00008644"/>
    </source>
</evidence>
<name>A0A3N4KXS1_9PEZI</name>
<comment type="subunit">
    <text evidence="3">Associated with the spliceosome.</text>
</comment>
<keyword evidence="5" id="KW-0747">Spliceosome</keyword>
<feature type="domain" description="Pre-mRNA-splicing factor Syf1/CRNKL1-like C-terminal HAT-repeats" evidence="10">
    <location>
        <begin position="374"/>
        <end position="521"/>
    </location>
</feature>
<evidence type="ECO:0000256" key="5">
    <source>
        <dbReference type="ARBA" id="ARBA00022728"/>
    </source>
</evidence>
<dbReference type="GO" id="GO:0071014">
    <property type="term" value="C:post-mRNA release spliceosomal complex"/>
    <property type="evidence" value="ECO:0007669"/>
    <property type="project" value="TreeGrafter"/>
</dbReference>
<dbReference type="GO" id="GO:0071011">
    <property type="term" value="C:precatalytic spliceosome"/>
    <property type="evidence" value="ECO:0007669"/>
    <property type="project" value="TreeGrafter"/>
</dbReference>
<feature type="domain" description="Pre-mRNA-splicing factor Syf1/CRNKL1-like C-terminal HAT-repeats" evidence="10">
    <location>
        <begin position="225"/>
        <end position="310"/>
    </location>
</feature>
<dbReference type="SUPFAM" id="SSF48452">
    <property type="entry name" value="TPR-like"/>
    <property type="match status" value="4"/>
</dbReference>
<evidence type="ECO:0000256" key="3">
    <source>
        <dbReference type="ARBA" id="ARBA00011524"/>
    </source>
</evidence>
<dbReference type="EMBL" id="ML119113">
    <property type="protein sequence ID" value="RPB15354.1"/>
    <property type="molecule type" value="Genomic_DNA"/>
</dbReference>
<dbReference type="Gene3D" id="1.25.40.10">
    <property type="entry name" value="Tetratricopeptide repeat domain"/>
    <property type="match status" value="3"/>
</dbReference>
<protein>
    <submittedName>
        <fullName evidence="12">TPR-like protein</fullName>
    </submittedName>
</protein>
<dbReference type="SMART" id="SM00386">
    <property type="entry name" value="HAT"/>
    <property type="match status" value="14"/>
</dbReference>
<accession>A0A3N4KXS1</accession>
<evidence type="ECO:0000256" key="7">
    <source>
        <dbReference type="ARBA" id="ARBA00023187"/>
    </source>
</evidence>
<evidence type="ECO:0000256" key="8">
    <source>
        <dbReference type="ARBA" id="ARBA00023242"/>
    </source>
</evidence>
<comment type="similarity">
    <text evidence="2">Belongs to the crooked-neck family.</text>
</comment>
<dbReference type="Pfam" id="PF23233">
    <property type="entry name" value="HAT_Syf1_CNRKL1_N"/>
    <property type="match status" value="1"/>
</dbReference>
<dbReference type="STRING" id="1392247.A0A3N4KXS1"/>